<evidence type="ECO:0000313" key="2">
    <source>
        <dbReference type="Proteomes" id="UP000709295"/>
    </source>
</evidence>
<dbReference type="AlphaFoldDB" id="A0A8J5MEJ7"/>
<protein>
    <submittedName>
        <fullName evidence="1">Uncharacterized protein</fullName>
    </submittedName>
</protein>
<dbReference type="Proteomes" id="UP000709295">
    <property type="component" value="Unassembled WGS sequence"/>
</dbReference>
<name>A0A8J5MEJ7_9STRA</name>
<evidence type="ECO:0000313" key="1">
    <source>
        <dbReference type="EMBL" id="KAG6953137.1"/>
    </source>
</evidence>
<proteinExistence type="predicted"/>
<reference evidence="1" key="1">
    <citation type="submission" date="2021-01" db="EMBL/GenBank/DDBJ databases">
        <title>Phytophthora aleatoria, a newly-described species from Pinus radiata is distinct from Phytophthora cactorum isolates based on comparative genomics.</title>
        <authorList>
            <person name="Mcdougal R."/>
            <person name="Panda P."/>
            <person name="Williams N."/>
            <person name="Studholme D.J."/>
        </authorList>
    </citation>
    <scope>NUCLEOTIDE SEQUENCE</scope>
    <source>
        <strain evidence="1">NZFS 4037</strain>
    </source>
</reference>
<accession>A0A8J5MEJ7</accession>
<gene>
    <name evidence="1" type="ORF">JG688_00012973</name>
</gene>
<dbReference type="EMBL" id="JAENGY010001052">
    <property type="protein sequence ID" value="KAG6953137.1"/>
    <property type="molecule type" value="Genomic_DNA"/>
</dbReference>
<organism evidence="1 2">
    <name type="scientific">Phytophthora aleatoria</name>
    <dbReference type="NCBI Taxonomy" id="2496075"/>
    <lineage>
        <taxon>Eukaryota</taxon>
        <taxon>Sar</taxon>
        <taxon>Stramenopiles</taxon>
        <taxon>Oomycota</taxon>
        <taxon>Peronosporomycetes</taxon>
        <taxon>Peronosporales</taxon>
        <taxon>Peronosporaceae</taxon>
        <taxon>Phytophthora</taxon>
    </lineage>
</organism>
<keyword evidence="2" id="KW-1185">Reference proteome</keyword>
<sequence>MVSDTTGSARNASNQFEDTNQVDCLMHLLSLCLLYALGMKENTRDNGCRVLQKLRNLTTFANATLRLAELNQLKELYLLPAINISIDSKTRVGYAVTLLRRSVYNHFAFTKYFETAHSNEQTAWQCIRVKIGFLSQNWKP</sequence>
<comment type="caution">
    <text evidence="1">The sequence shown here is derived from an EMBL/GenBank/DDBJ whole genome shotgun (WGS) entry which is preliminary data.</text>
</comment>